<evidence type="ECO:0000313" key="6">
    <source>
        <dbReference type="Proteomes" id="UP000001070"/>
    </source>
</evidence>
<dbReference type="PRINTS" id="PR01366">
    <property type="entry name" value="ROYALJELLY"/>
</dbReference>
<dbReference type="SMR" id="B4JZS9"/>
<dbReference type="KEGG" id="dgr:6570287"/>
<dbReference type="PhylomeDB" id="B4JZS9"/>
<evidence type="ECO:0000256" key="3">
    <source>
        <dbReference type="ARBA" id="ARBA00022525"/>
    </source>
</evidence>
<proteinExistence type="inferred from homology"/>
<dbReference type="eggNOG" id="ENOG502REDV">
    <property type="taxonomic scope" value="Eukaryota"/>
</dbReference>
<sequence length="455" mass="51582">MKSFCFVVISFCCSFVGLKYDRHSVNAAIFGQSITGSGSKNHGNTFEIVNEWKYLDFEYPTFVERQLAILNGEFIPKNNLPLGIDVHGNRMFITTPRWKDGVPASLVTLAYPSKEISPPLQPYPNWQSHSSPNNADCSKLISVYRTAIDAHCNRLWLIDSGIVNATIKLNQICPTKIIAYDLKTDEIIISFELPASQIKQDSLHSNILVDVRNGDCEDAHALITDVWRFGIVVYSLRKHRSWRITNYNFLPNPSAADFNVYGLNFQWLDGVFGMSQSRERLLYFHPMASFKEFMVPLDSLLNESLWIGNSSVDTSQLFVPIGDRGFGGQSSTSGIARNGVMFYTQVHRDNIGCWDTKKPYNRANLGMLLEPDNASMLIQFPNDLKVDQEIKQSVWVMSNRLPIYLYSQLDYGDINFRILRANVDGIIDNTICNPNYEAANKQKSTLVSIEEGQCY</sequence>
<dbReference type="InParanoid" id="B4JZS9"/>
<protein>
    <submittedName>
        <fullName evidence="5">GH23996</fullName>
    </submittedName>
</protein>
<comment type="similarity">
    <text evidence="2">Belongs to the major royal jelly protein family.</text>
</comment>
<dbReference type="InterPro" id="IPR011042">
    <property type="entry name" value="6-blade_b-propeller_TolB-like"/>
</dbReference>
<dbReference type="OMA" id="MFYTQVH"/>
<accession>B4JZS9</accession>
<dbReference type="Gene3D" id="2.120.10.30">
    <property type="entry name" value="TolB, C-terminal domain"/>
    <property type="match status" value="1"/>
</dbReference>
<keyword evidence="3" id="KW-0964">Secreted</keyword>
<dbReference type="PANTHER" id="PTHR10009:SF13">
    <property type="entry name" value="DOPAMINECHROME TAUTOMERASE"/>
    <property type="match status" value="1"/>
</dbReference>
<dbReference type="GO" id="GO:0005576">
    <property type="term" value="C:extracellular region"/>
    <property type="evidence" value="ECO:0007669"/>
    <property type="project" value="UniProtKB-SubCell"/>
</dbReference>
<name>B4JZS9_DROGR</name>
<organism evidence="6">
    <name type="scientific">Drosophila grimshawi</name>
    <name type="common">Hawaiian fruit fly</name>
    <name type="synonym">Idiomyia grimshawi</name>
    <dbReference type="NCBI Taxonomy" id="7222"/>
    <lineage>
        <taxon>Eukaryota</taxon>
        <taxon>Metazoa</taxon>
        <taxon>Ecdysozoa</taxon>
        <taxon>Arthropoda</taxon>
        <taxon>Hexapoda</taxon>
        <taxon>Insecta</taxon>
        <taxon>Pterygota</taxon>
        <taxon>Neoptera</taxon>
        <taxon>Endopterygota</taxon>
        <taxon>Diptera</taxon>
        <taxon>Brachycera</taxon>
        <taxon>Muscomorpha</taxon>
        <taxon>Ephydroidea</taxon>
        <taxon>Drosophilidae</taxon>
        <taxon>Drosophila</taxon>
        <taxon>Hawaiian Drosophila</taxon>
    </lineage>
</organism>
<dbReference type="EMBL" id="CH916380">
    <property type="protein sequence ID" value="EDV90945.1"/>
    <property type="molecule type" value="Genomic_DNA"/>
</dbReference>
<dbReference type="HOGENOM" id="CLU_031076_2_0_1"/>
<dbReference type="PANTHER" id="PTHR10009">
    <property type="entry name" value="PROTEIN YELLOW-RELATED"/>
    <property type="match status" value="1"/>
</dbReference>
<evidence type="ECO:0000256" key="2">
    <source>
        <dbReference type="ARBA" id="ARBA00009127"/>
    </source>
</evidence>
<dbReference type="FunCoup" id="B4JZS9">
    <property type="interactions" value="11"/>
</dbReference>
<dbReference type="InterPro" id="IPR017996">
    <property type="entry name" value="MRJP/yellow-related"/>
</dbReference>
<gene>
    <name evidence="5" type="primary">Dgri\GH23996</name>
    <name evidence="5" type="ORF">Dgri_GH23996</name>
</gene>
<evidence type="ECO:0000313" key="5">
    <source>
        <dbReference type="EMBL" id="EDV90945.1"/>
    </source>
</evidence>
<dbReference type="Proteomes" id="UP000001070">
    <property type="component" value="Unassembled WGS sequence"/>
</dbReference>
<comment type="subcellular location">
    <subcellularLocation>
        <location evidence="1">Secreted</location>
    </subcellularLocation>
</comment>
<keyword evidence="6" id="KW-1185">Reference proteome</keyword>
<evidence type="ECO:0000256" key="1">
    <source>
        <dbReference type="ARBA" id="ARBA00004613"/>
    </source>
</evidence>
<reference evidence="5 6" key="1">
    <citation type="journal article" date="2007" name="Nature">
        <title>Evolution of genes and genomes on the Drosophila phylogeny.</title>
        <authorList>
            <consortium name="Drosophila 12 Genomes Consortium"/>
            <person name="Clark A.G."/>
            <person name="Eisen M.B."/>
            <person name="Smith D.R."/>
            <person name="Bergman C.M."/>
            <person name="Oliver B."/>
            <person name="Markow T.A."/>
            <person name="Kaufman T.C."/>
            <person name="Kellis M."/>
            <person name="Gelbart W."/>
            <person name="Iyer V.N."/>
            <person name="Pollard D.A."/>
            <person name="Sackton T.B."/>
            <person name="Larracuente A.M."/>
            <person name="Singh N.D."/>
            <person name="Abad J.P."/>
            <person name="Abt D.N."/>
            <person name="Adryan B."/>
            <person name="Aguade M."/>
            <person name="Akashi H."/>
            <person name="Anderson W.W."/>
            <person name="Aquadro C.F."/>
            <person name="Ardell D.H."/>
            <person name="Arguello R."/>
            <person name="Artieri C.G."/>
            <person name="Barbash D.A."/>
            <person name="Barker D."/>
            <person name="Barsanti P."/>
            <person name="Batterham P."/>
            <person name="Batzoglou S."/>
            <person name="Begun D."/>
            <person name="Bhutkar A."/>
            <person name="Blanco E."/>
            <person name="Bosak S.A."/>
            <person name="Bradley R.K."/>
            <person name="Brand A.D."/>
            <person name="Brent M.R."/>
            <person name="Brooks A.N."/>
            <person name="Brown R.H."/>
            <person name="Butlin R.K."/>
            <person name="Caggese C."/>
            <person name="Calvi B.R."/>
            <person name="Bernardo de Carvalho A."/>
            <person name="Caspi A."/>
            <person name="Castrezana S."/>
            <person name="Celniker S.E."/>
            <person name="Chang J.L."/>
            <person name="Chapple C."/>
            <person name="Chatterji S."/>
            <person name="Chinwalla A."/>
            <person name="Civetta A."/>
            <person name="Clifton S.W."/>
            <person name="Comeron J.M."/>
            <person name="Costello J.C."/>
            <person name="Coyne J.A."/>
            <person name="Daub J."/>
            <person name="David R.G."/>
            <person name="Delcher A.L."/>
            <person name="Delehaunty K."/>
            <person name="Do C.B."/>
            <person name="Ebling H."/>
            <person name="Edwards K."/>
            <person name="Eickbush T."/>
            <person name="Evans J.D."/>
            <person name="Filipski A."/>
            <person name="Findeiss S."/>
            <person name="Freyhult E."/>
            <person name="Fulton L."/>
            <person name="Fulton R."/>
            <person name="Garcia A.C."/>
            <person name="Gardiner A."/>
            <person name="Garfield D.A."/>
            <person name="Garvin B.E."/>
            <person name="Gibson G."/>
            <person name="Gilbert D."/>
            <person name="Gnerre S."/>
            <person name="Godfrey J."/>
            <person name="Good R."/>
            <person name="Gotea V."/>
            <person name="Gravely B."/>
            <person name="Greenberg A.J."/>
            <person name="Griffiths-Jones S."/>
            <person name="Gross S."/>
            <person name="Guigo R."/>
            <person name="Gustafson E.A."/>
            <person name="Haerty W."/>
            <person name="Hahn M.W."/>
            <person name="Halligan D.L."/>
            <person name="Halpern A.L."/>
            <person name="Halter G.M."/>
            <person name="Han M.V."/>
            <person name="Heger A."/>
            <person name="Hillier L."/>
            <person name="Hinrichs A.S."/>
            <person name="Holmes I."/>
            <person name="Hoskins R.A."/>
            <person name="Hubisz M.J."/>
            <person name="Hultmark D."/>
            <person name="Huntley M.A."/>
            <person name="Jaffe D.B."/>
            <person name="Jagadeeshan S."/>
            <person name="Jeck W.R."/>
            <person name="Johnson J."/>
            <person name="Jones C.D."/>
            <person name="Jordan W.C."/>
            <person name="Karpen G.H."/>
            <person name="Kataoka E."/>
            <person name="Keightley P.D."/>
            <person name="Kheradpour P."/>
            <person name="Kirkness E.F."/>
            <person name="Koerich L.B."/>
            <person name="Kristiansen K."/>
            <person name="Kudrna D."/>
            <person name="Kulathinal R.J."/>
            <person name="Kumar S."/>
            <person name="Kwok R."/>
            <person name="Lander E."/>
            <person name="Langley C.H."/>
            <person name="Lapoint R."/>
            <person name="Lazzaro B.P."/>
            <person name="Lee S.J."/>
            <person name="Levesque L."/>
            <person name="Li R."/>
            <person name="Lin C.F."/>
            <person name="Lin M.F."/>
            <person name="Lindblad-Toh K."/>
            <person name="Llopart A."/>
            <person name="Long M."/>
            <person name="Low L."/>
            <person name="Lozovsky E."/>
            <person name="Lu J."/>
            <person name="Luo M."/>
            <person name="Machado C.A."/>
            <person name="Makalowski W."/>
            <person name="Marzo M."/>
            <person name="Matsuda M."/>
            <person name="Matzkin L."/>
            <person name="McAllister B."/>
            <person name="McBride C.S."/>
            <person name="McKernan B."/>
            <person name="McKernan K."/>
            <person name="Mendez-Lago M."/>
            <person name="Minx P."/>
            <person name="Mollenhauer M.U."/>
            <person name="Montooth K."/>
            <person name="Mount S.M."/>
            <person name="Mu X."/>
            <person name="Myers E."/>
            <person name="Negre B."/>
            <person name="Newfeld S."/>
            <person name="Nielsen R."/>
            <person name="Noor M.A."/>
            <person name="O'Grady P."/>
            <person name="Pachter L."/>
            <person name="Papaceit M."/>
            <person name="Parisi M.J."/>
            <person name="Parisi M."/>
            <person name="Parts L."/>
            <person name="Pedersen J.S."/>
            <person name="Pesole G."/>
            <person name="Phillippy A.M."/>
            <person name="Ponting C.P."/>
            <person name="Pop M."/>
            <person name="Porcelli D."/>
            <person name="Powell J.R."/>
            <person name="Prohaska S."/>
            <person name="Pruitt K."/>
            <person name="Puig M."/>
            <person name="Quesneville H."/>
            <person name="Ram K.R."/>
            <person name="Rand D."/>
            <person name="Rasmussen M.D."/>
            <person name="Reed L.K."/>
            <person name="Reenan R."/>
            <person name="Reily A."/>
            <person name="Remington K.A."/>
            <person name="Rieger T.T."/>
            <person name="Ritchie M.G."/>
            <person name="Robin C."/>
            <person name="Rogers Y.H."/>
            <person name="Rohde C."/>
            <person name="Rozas J."/>
            <person name="Rubenfield M.J."/>
            <person name="Ruiz A."/>
            <person name="Russo S."/>
            <person name="Salzberg S.L."/>
            <person name="Sanchez-Gracia A."/>
            <person name="Saranga D.J."/>
            <person name="Sato H."/>
            <person name="Schaeffer S.W."/>
            <person name="Schatz M.C."/>
            <person name="Schlenke T."/>
            <person name="Schwartz R."/>
            <person name="Segarra C."/>
            <person name="Singh R.S."/>
            <person name="Sirot L."/>
            <person name="Sirota M."/>
            <person name="Sisneros N.B."/>
            <person name="Smith C.D."/>
            <person name="Smith T.F."/>
            <person name="Spieth J."/>
            <person name="Stage D.E."/>
            <person name="Stark A."/>
            <person name="Stephan W."/>
            <person name="Strausberg R.L."/>
            <person name="Strempel S."/>
            <person name="Sturgill D."/>
            <person name="Sutton G."/>
            <person name="Sutton G.G."/>
            <person name="Tao W."/>
            <person name="Teichmann S."/>
            <person name="Tobari Y.N."/>
            <person name="Tomimura Y."/>
            <person name="Tsolas J.M."/>
            <person name="Valente V.L."/>
            <person name="Venter E."/>
            <person name="Venter J.C."/>
            <person name="Vicario S."/>
            <person name="Vieira F.G."/>
            <person name="Vilella A.J."/>
            <person name="Villasante A."/>
            <person name="Walenz B."/>
            <person name="Wang J."/>
            <person name="Wasserman M."/>
            <person name="Watts T."/>
            <person name="Wilson D."/>
            <person name="Wilson R.K."/>
            <person name="Wing R.A."/>
            <person name="Wolfner M.F."/>
            <person name="Wong A."/>
            <person name="Wong G.K."/>
            <person name="Wu C.I."/>
            <person name="Wu G."/>
            <person name="Yamamoto D."/>
            <person name="Yang H.P."/>
            <person name="Yang S.P."/>
            <person name="Yorke J.A."/>
            <person name="Yoshida K."/>
            <person name="Zdobnov E."/>
            <person name="Zhang P."/>
            <person name="Zhang Y."/>
            <person name="Zimin A.V."/>
            <person name="Baldwin J."/>
            <person name="Abdouelleil A."/>
            <person name="Abdulkadir J."/>
            <person name="Abebe A."/>
            <person name="Abera B."/>
            <person name="Abreu J."/>
            <person name="Acer S.C."/>
            <person name="Aftuck L."/>
            <person name="Alexander A."/>
            <person name="An P."/>
            <person name="Anderson E."/>
            <person name="Anderson S."/>
            <person name="Arachi H."/>
            <person name="Azer M."/>
            <person name="Bachantsang P."/>
            <person name="Barry A."/>
            <person name="Bayul T."/>
            <person name="Berlin A."/>
            <person name="Bessette D."/>
            <person name="Bloom T."/>
            <person name="Blye J."/>
            <person name="Boguslavskiy L."/>
            <person name="Bonnet C."/>
            <person name="Boukhgalter B."/>
            <person name="Bourzgui I."/>
            <person name="Brown A."/>
            <person name="Cahill P."/>
            <person name="Channer S."/>
            <person name="Cheshatsang Y."/>
            <person name="Chuda L."/>
            <person name="Citroen M."/>
            <person name="Collymore A."/>
            <person name="Cooke P."/>
            <person name="Costello M."/>
            <person name="D'Aco K."/>
            <person name="Daza R."/>
            <person name="De Haan G."/>
            <person name="DeGray S."/>
            <person name="DeMaso C."/>
            <person name="Dhargay N."/>
            <person name="Dooley K."/>
            <person name="Dooley E."/>
            <person name="Doricent M."/>
            <person name="Dorje P."/>
            <person name="Dorjee K."/>
            <person name="Dupes A."/>
            <person name="Elong R."/>
            <person name="Falk J."/>
            <person name="Farina A."/>
            <person name="Faro S."/>
            <person name="Ferguson D."/>
            <person name="Fisher S."/>
            <person name="Foley C.D."/>
            <person name="Franke A."/>
            <person name="Friedrich D."/>
            <person name="Gadbois L."/>
            <person name="Gearin G."/>
            <person name="Gearin C.R."/>
            <person name="Giannoukos G."/>
            <person name="Goode T."/>
            <person name="Graham J."/>
            <person name="Grandbois E."/>
            <person name="Grewal S."/>
            <person name="Gyaltsen K."/>
            <person name="Hafez N."/>
            <person name="Hagos B."/>
            <person name="Hall J."/>
            <person name="Henson C."/>
            <person name="Hollinger A."/>
            <person name="Honan T."/>
            <person name="Huard M.D."/>
            <person name="Hughes L."/>
            <person name="Hurhula B."/>
            <person name="Husby M.E."/>
            <person name="Kamat A."/>
            <person name="Kanga B."/>
            <person name="Kashin S."/>
            <person name="Khazanovich D."/>
            <person name="Kisner P."/>
            <person name="Lance K."/>
            <person name="Lara M."/>
            <person name="Lee W."/>
            <person name="Lennon N."/>
            <person name="Letendre F."/>
            <person name="LeVine R."/>
            <person name="Lipovsky A."/>
            <person name="Liu X."/>
            <person name="Liu J."/>
            <person name="Liu S."/>
            <person name="Lokyitsang T."/>
            <person name="Lokyitsang Y."/>
            <person name="Lubonja R."/>
            <person name="Lui A."/>
            <person name="MacDonald P."/>
            <person name="Magnisalis V."/>
            <person name="Maru K."/>
            <person name="Matthews C."/>
            <person name="McCusker W."/>
            <person name="McDonough S."/>
            <person name="Mehta T."/>
            <person name="Meldrim J."/>
            <person name="Meneus L."/>
            <person name="Mihai O."/>
            <person name="Mihalev A."/>
            <person name="Mihova T."/>
            <person name="Mittelman R."/>
            <person name="Mlenga V."/>
            <person name="Montmayeur A."/>
            <person name="Mulrain L."/>
            <person name="Navidi A."/>
            <person name="Naylor J."/>
            <person name="Negash T."/>
            <person name="Nguyen T."/>
            <person name="Nguyen N."/>
            <person name="Nicol R."/>
            <person name="Norbu C."/>
            <person name="Norbu N."/>
            <person name="Novod N."/>
            <person name="O'Neill B."/>
            <person name="Osman S."/>
            <person name="Markiewicz E."/>
            <person name="Oyono O.L."/>
            <person name="Patti C."/>
            <person name="Phunkhang P."/>
            <person name="Pierre F."/>
            <person name="Priest M."/>
            <person name="Raghuraman S."/>
            <person name="Rege F."/>
            <person name="Reyes R."/>
            <person name="Rise C."/>
            <person name="Rogov P."/>
            <person name="Ross K."/>
            <person name="Ryan E."/>
            <person name="Settipalli S."/>
            <person name="Shea T."/>
            <person name="Sherpa N."/>
            <person name="Shi L."/>
            <person name="Shih D."/>
            <person name="Sparrow T."/>
            <person name="Spaulding J."/>
            <person name="Stalker J."/>
            <person name="Stange-Thomann N."/>
            <person name="Stavropoulos S."/>
            <person name="Stone C."/>
            <person name="Strader C."/>
            <person name="Tesfaye S."/>
            <person name="Thomson T."/>
            <person name="Thoulutsang Y."/>
            <person name="Thoulutsang D."/>
            <person name="Topham K."/>
            <person name="Topping I."/>
            <person name="Tsamla T."/>
            <person name="Vassiliev H."/>
            <person name="Vo A."/>
            <person name="Wangchuk T."/>
            <person name="Wangdi T."/>
            <person name="Weiand M."/>
            <person name="Wilkinson J."/>
            <person name="Wilson A."/>
            <person name="Yadav S."/>
            <person name="Young G."/>
            <person name="Yu Q."/>
            <person name="Zembek L."/>
            <person name="Zhong D."/>
            <person name="Zimmer A."/>
            <person name="Zwirko Z."/>
            <person name="Jaffe D.B."/>
            <person name="Alvarez P."/>
            <person name="Brockman W."/>
            <person name="Butler J."/>
            <person name="Chin C."/>
            <person name="Gnerre S."/>
            <person name="Grabherr M."/>
            <person name="Kleber M."/>
            <person name="Mauceli E."/>
            <person name="MacCallum I."/>
        </authorList>
    </citation>
    <scope>NUCLEOTIDE SEQUENCE [LARGE SCALE GENOMIC DNA]</scope>
    <source>
        <strain evidence="6">Tucson 15287-2541.00</strain>
    </source>
</reference>
<keyword evidence="4" id="KW-0732">Signal</keyword>
<dbReference type="FunFam" id="2.120.10.30:FF:000045">
    <property type="entry name" value="Blast:Protein yellow"/>
    <property type="match status" value="1"/>
</dbReference>
<dbReference type="OrthoDB" id="7776143at2759"/>
<evidence type="ECO:0000256" key="4">
    <source>
        <dbReference type="ARBA" id="ARBA00022729"/>
    </source>
</evidence>
<dbReference type="Pfam" id="PF03022">
    <property type="entry name" value="MRJP"/>
    <property type="match status" value="1"/>
</dbReference>
<dbReference type="AlphaFoldDB" id="B4JZS9"/>